<reference evidence="2 3" key="1">
    <citation type="submission" date="2019-08" db="EMBL/GenBank/DDBJ databases">
        <title>In-depth cultivation of the pig gut microbiome towards novel bacterial diversity and tailored functional studies.</title>
        <authorList>
            <person name="Wylensek D."/>
            <person name="Hitch T.C.A."/>
            <person name="Clavel T."/>
        </authorList>
    </citation>
    <scope>NUCLEOTIDE SEQUENCE [LARGE SCALE GENOMIC DNA]</scope>
    <source>
        <strain evidence="2 3">SM-530-WT-4B</strain>
    </source>
</reference>
<dbReference type="PANTHER" id="PTHR38449:SF1">
    <property type="entry name" value="REGULATORY PROTEIN SSL2874-RELATED"/>
    <property type="match status" value="1"/>
</dbReference>
<keyword evidence="3" id="KW-1185">Reference proteome</keyword>
<dbReference type="EMBL" id="VUNH01000001">
    <property type="protein sequence ID" value="MST54540.1"/>
    <property type="molecule type" value="Genomic_DNA"/>
</dbReference>
<sequence>MARTLVHVGFGNMIVAERIVAIIQPASSPVKRLKEEARAAGRLIDATKGRKTRAIIVTDSNHVLLSAIQPETIVNRISEGDSADDEE</sequence>
<dbReference type="HAMAP" id="MF_01503">
    <property type="entry name" value="RemA"/>
    <property type="match status" value="1"/>
</dbReference>
<dbReference type="PANTHER" id="PTHR38449">
    <property type="entry name" value="REGULATORY PROTEIN TM_1690-RELATED"/>
    <property type="match status" value="1"/>
</dbReference>
<name>A0A6L5Y8D6_9BACT</name>
<organism evidence="2 3">
    <name type="scientific">Pyramidobacter porci</name>
    <dbReference type="NCBI Taxonomy" id="2605789"/>
    <lineage>
        <taxon>Bacteria</taxon>
        <taxon>Thermotogati</taxon>
        <taxon>Synergistota</taxon>
        <taxon>Synergistia</taxon>
        <taxon>Synergistales</taxon>
        <taxon>Dethiosulfovibrionaceae</taxon>
        <taxon>Pyramidobacter</taxon>
    </lineage>
</organism>
<comment type="similarity">
    <text evidence="1">Belongs to the RemA family.</text>
</comment>
<dbReference type="NCBIfam" id="NF003315">
    <property type="entry name" value="PRK04323.1"/>
    <property type="match status" value="1"/>
</dbReference>
<proteinExistence type="inferred from homology"/>
<dbReference type="RefSeq" id="WP_009163576.1">
    <property type="nucleotide sequence ID" value="NZ_JAXDZJ010000039.1"/>
</dbReference>
<dbReference type="Pfam" id="PF04025">
    <property type="entry name" value="RemA-like"/>
    <property type="match status" value="1"/>
</dbReference>
<dbReference type="GeneID" id="90986539"/>
<evidence type="ECO:0000313" key="2">
    <source>
        <dbReference type="EMBL" id="MST54540.1"/>
    </source>
</evidence>
<comment type="caution">
    <text evidence="2">The sequence shown here is derived from an EMBL/GenBank/DDBJ whole genome shotgun (WGS) entry which is preliminary data.</text>
</comment>
<protein>
    <recommendedName>
        <fullName evidence="1">Putative regulatory protein FYJ74_00510</fullName>
    </recommendedName>
</protein>
<dbReference type="InterPro" id="IPR007169">
    <property type="entry name" value="RemA-like"/>
</dbReference>
<gene>
    <name evidence="2" type="ORF">FYJ74_00510</name>
</gene>
<dbReference type="AlphaFoldDB" id="A0A6L5Y8D6"/>
<evidence type="ECO:0000256" key="1">
    <source>
        <dbReference type="HAMAP-Rule" id="MF_01503"/>
    </source>
</evidence>
<dbReference type="Proteomes" id="UP000473699">
    <property type="component" value="Unassembled WGS sequence"/>
</dbReference>
<evidence type="ECO:0000313" key="3">
    <source>
        <dbReference type="Proteomes" id="UP000473699"/>
    </source>
</evidence>
<accession>A0A6L5Y8D6</accession>